<dbReference type="PANTHER" id="PTHR12058">
    <property type="entry name" value="ARP2/3 COMPLEX 34 KDA SUBUNIT"/>
    <property type="match status" value="1"/>
</dbReference>
<dbReference type="PANTHER" id="PTHR12058:SF0">
    <property type="entry name" value="ACTIN-RELATED PROTEIN 2_3 COMPLEX SUBUNIT 2"/>
    <property type="match status" value="1"/>
</dbReference>
<comment type="subunit">
    <text evidence="6">Component of the Arp2/3 complex.</text>
</comment>
<dbReference type="Gene3D" id="3.30.1460.20">
    <property type="match status" value="2"/>
</dbReference>
<evidence type="ECO:0000256" key="3">
    <source>
        <dbReference type="ARBA" id="ARBA00022490"/>
    </source>
</evidence>
<keyword evidence="8" id="KW-1185">Reference proteome</keyword>
<comment type="similarity">
    <text evidence="2 6">Belongs to the ARPC2 family.</text>
</comment>
<gene>
    <name evidence="7" type="primary">ARPC2</name>
    <name evidence="7" type="ORF">SO694_00066188</name>
</gene>
<dbReference type="EMBL" id="JBBJCI010000291">
    <property type="protein sequence ID" value="KAK7235648.1"/>
    <property type="molecule type" value="Genomic_DNA"/>
</dbReference>
<evidence type="ECO:0000256" key="1">
    <source>
        <dbReference type="ARBA" id="ARBA00004245"/>
    </source>
</evidence>
<comment type="function">
    <text evidence="6">Functions as actin-binding component of the Arp2/3 complex which is involved in regulation of actin polymerization and together with an activating nucleation-promoting factor (NPF) mediates the formation of branched actin networks.</text>
</comment>
<organism evidence="7 8">
    <name type="scientific">Aureococcus anophagefferens</name>
    <name type="common">Harmful bloom alga</name>
    <dbReference type="NCBI Taxonomy" id="44056"/>
    <lineage>
        <taxon>Eukaryota</taxon>
        <taxon>Sar</taxon>
        <taxon>Stramenopiles</taxon>
        <taxon>Ochrophyta</taxon>
        <taxon>Pelagophyceae</taxon>
        <taxon>Pelagomonadales</taxon>
        <taxon>Pelagomonadaceae</taxon>
        <taxon>Aureococcus</taxon>
    </lineage>
</organism>
<dbReference type="Proteomes" id="UP001363151">
    <property type="component" value="Unassembled WGS sequence"/>
</dbReference>
<accession>A0ABR1FQA2</accession>
<comment type="caution">
    <text evidence="7">The sequence shown here is derived from an EMBL/GenBank/DDBJ whole genome shotgun (WGS) entry which is preliminary data.</text>
</comment>
<dbReference type="SUPFAM" id="SSF69645">
    <property type="entry name" value="Arp2/3 complex subunits"/>
    <property type="match status" value="2"/>
</dbReference>
<evidence type="ECO:0000313" key="8">
    <source>
        <dbReference type="Proteomes" id="UP001363151"/>
    </source>
</evidence>
<proteinExistence type="inferred from homology"/>
<evidence type="ECO:0000256" key="6">
    <source>
        <dbReference type="RuleBase" id="RU364015"/>
    </source>
</evidence>
<comment type="subcellular location">
    <subcellularLocation>
        <location evidence="1 6">Cytoplasm</location>
        <location evidence="1 6">Cytoskeleton</location>
    </subcellularLocation>
</comment>
<keyword evidence="5 6" id="KW-0206">Cytoskeleton</keyword>
<reference evidence="7 8" key="1">
    <citation type="submission" date="2024-03" db="EMBL/GenBank/DDBJ databases">
        <title>Aureococcus anophagefferens CCMP1851 and Kratosvirus quantuckense: Draft genome of a second virus-susceptible host strain in the model system.</title>
        <authorList>
            <person name="Chase E."/>
            <person name="Truchon A.R."/>
            <person name="Schepens W."/>
            <person name="Wilhelm S.W."/>
        </authorList>
    </citation>
    <scope>NUCLEOTIDE SEQUENCE [LARGE SCALE GENOMIC DNA]</scope>
    <source>
        <strain evidence="7 8">CCMP1851</strain>
    </source>
</reference>
<dbReference type="InterPro" id="IPR034666">
    <property type="entry name" value="ARPC2/4"/>
</dbReference>
<name>A0ABR1FQA2_AURAN</name>
<evidence type="ECO:0000256" key="4">
    <source>
        <dbReference type="ARBA" id="ARBA00023203"/>
    </source>
</evidence>
<keyword evidence="3 6" id="KW-0963">Cytoplasm</keyword>
<sequence>MSHNMIMEEALGARVVEGVREATELSVGDFDGCRFKLVCAPEALGVVTMHVDLPCWRELSSLGGQAALDEIFAGHVAAPDPGYKVAVRVDCDAVAAADRPALLAKLIDIKRHLVGAPFADAFAKLAAGTATKGPVAALPWREGGEAVYVMAGASRRVPPSFRNDPAKPASYDRVAVVYAIDFPEETDRAMGRVLLQQFAETRVPGAPPVTFSEAKAPPLEIRDLVATSGFLGFGGKKLPNVVGYVTLTVFKRHVDTPEKLADRVGLCVGFRNYLHYHIKAAKTNQHMRMRRKVYSWLQILNRAVPKPAAGREMKTATGRSFFRKK</sequence>
<evidence type="ECO:0000313" key="7">
    <source>
        <dbReference type="EMBL" id="KAK7235648.1"/>
    </source>
</evidence>
<evidence type="ECO:0000256" key="2">
    <source>
        <dbReference type="ARBA" id="ARBA00007192"/>
    </source>
</evidence>
<dbReference type="Pfam" id="PF04045">
    <property type="entry name" value="P34-Arc"/>
    <property type="match status" value="2"/>
</dbReference>
<dbReference type="InterPro" id="IPR007188">
    <property type="entry name" value="ARPC2"/>
</dbReference>
<keyword evidence="4 6" id="KW-0009">Actin-binding</keyword>
<evidence type="ECO:0000256" key="5">
    <source>
        <dbReference type="ARBA" id="ARBA00023212"/>
    </source>
</evidence>
<protein>
    <recommendedName>
        <fullName evidence="6">Arp2/3 complex 34 kDa subunit</fullName>
    </recommendedName>
</protein>